<dbReference type="EMBL" id="KN833687">
    <property type="protein sequence ID" value="KIK30073.1"/>
    <property type="molecule type" value="Genomic_DNA"/>
</dbReference>
<evidence type="ECO:0000313" key="2">
    <source>
        <dbReference type="Proteomes" id="UP000054018"/>
    </source>
</evidence>
<proteinExistence type="predicted"/>
<dbReference type="AlphaFoldDB" id="A0A0D0ADF1"/>
<protein>
    <submittedName>
        <fullName evidence="1">Uncharacterized protein</fullName>
    </submittedName>
</protein>
<gene>
    <name evidence="1" type="ORF">PISMIDRAFT_671103</name>
</gene>
<dbReference type="HOGENOM" id="CLU_3069593_0_0_1"/>
<sequence>MDTLISVQYIRWLTHSTHDFRKLWTACTWIRCTSSSDQVSQVSSAESQLRSCH</sequence>
<evidence type="ECO:0000313" key="1">
    <source>
        <dbReference type="EMBL" id="KIK30073.1"/>
    </source>
</evidence>
<keyword evidence="2" id="KW-1185">Reference proteome</keyword>
<name>A0A0D0ADF1_9AGAM</name>
<accession>A0A0D0ADF1</accession>
<reference evidence="2" key="2">
    <citation type="submission" date="2015-01" db="EMBL/GenBank/DDBJ databases">
        <title>Evolutionary Origins and Diversification of the Mycorrhizal Mutualists.</title>
        <authorList>
            <consortium name="DOE Joint Genome Institute"/>
            <consortium name="Mycorrhizal Genomics Consortium"/>
            <person name="Kohler A."/>
            <person name="Kuo A."/>
            <person name="Nagy L.G."/>
            <person name="Floudas D."/>
            <person name="Copeland A."/>
            <person name="Barry K.W."/>
            <person name="Cichocki N."/>
            <person name="Veneault-Fourrey C."/>
            <person name="LaButti K."/>
            <person name="Lindquist E.A."/>
            <person name="Lipzen A."/>
            <person name="Lundell T."/>
            <person name="Morin E."/>
            <person name="Murat C."/>
            <person name="Riley R."/>
            <person name="Ohm R."/>
            <person name="Sun H."/>
            <person name="Tunlid A."/>
            <person name="Henrissat B."/>
            <person name="Grigoriev I.V."/>
            <person name="Hibbett D.S."/>
            <person name="Martin F."/>
        </authorList>
    </citation>
    <scope>NUCLEOTIDE SEQUENCE [LARGE SCALE GENOMIC DNA]</scope>
    <source>
        <strain evidence="2">441</strain>
    </source>
</reference>
<reference evidence="1 2" key="1">
    <citation type="submission" date="2014-04" db="EMBL/GenBank/DDBJ databases">
        <authorList>
            <consortium name="DOE Joint Genome Institute"/>
            <person name="Kuo A."/>
            <person name="Kohler A."/>
            <person name="Costa M.D."/>
            <person name="Nagy L.G."/>
            <person name="Floudas D."/>
            <person name="Copeland A."/>
            <person name="Barry K.W."/>
            <person name="Cichocki N."/>
            <person name="Veneault-Fourrey C."/>
            <person name="LaButti K."/>
            <person name="Lindquist E.A."/>
            <person name="Lipzen A."/>
            <person name="Lundell T."/>
            <person name="Morin E."/>
            <person name="Murat C."/>
            <person name="Sun H."/>
            <person name="Tunlid A."/>
            <person name="Henrissat B."/>
            <person name="Grigoriev I.V."/>
            <person name="Hibbett D.S."/>
            <person name="Martin F."/>
            <person name="Nordberg H.P."/>
            <person name="Cantor M.N."/>
            <person name="Hua S.X."/>
        </authorList>
    </citation>
    <scope>NUCLEOTIDE SEQUENCE [LARGE SCALE GENOMIC DNA]</scope>
    <source>
        <strain evidence="1 2">441</strain>
    </source>
</reference>
<dbReference type="Proteomes" id="UP000054018">
    <property type="component" value="Unassembled WGS sequence"/>
</dbReference>
<organism evidence="1 2">
    <name type="scientific">Pisolithus microcarpus 441</name>
    <dbReference type="NCBI Taxonomy" id="765257"/>
    <lineage>
        <taxon>Eukaryota</taxon>
        <taxon>Fungi</taxon>
        <taxon>Dikarya</taxon>
        <taxon>Basidiomycota</taxon>
        <taxon>Agaricomycotina</taxon>
        <taxon>Agaricomycetes</taxon>
        <taxon>Agaricomycetidae</taxon>
        <taxon>Boletales</taxon>
        <taxon>Sclerodermatineae</taxon>
        <taxon>Pisolithaceae</taxon>
        <taxon>Pisolithus</taxon>
    </lineage>
</organism>